<dbReference type="EMBL" id="SDGV01000026">
    <property type="protein sequence ID" value="THB60327.1"/>
    <property type="molecule type" value="Genomic_DNA"/>
</dbReference>
<dbReference type="Gene3D" id="1.10.357.10">
    <property type="entry name" value="Tetracycline Repressor, domain 2"/>
    <property type="match status" value="1"/>
</dbReference>
<dbReference type="Pfam" id="PF00440">
    <property type="entry name" value="TetR_N"/>
    <property type="match status" value="1"/>
</dbReference>
<keyword evidence="1 2" id="KW-0238">DNA-binding</keyword>
<reference evidence="4 5" key="1">
    <citation type="submission" date="2019-01" db="EMBL/GenBank/DDBJ databases">
        <title>Vagococcus silagei sp. nov. isolated from brewer's grain.</title>
        <authorList>
            <person name="Guu J.-R."/>
        </authorList>
    </citation>
    <scope>NUCLEOTIDE SEQUENCE [LARGE SCALE GENOMIC DNA]</scope>
    <source>
        <strain evidence="4 5">2B-2</strain>
    </source>
</reference>
<dbReference type="InterPro" id="IPR050624">
    <property type="entry name" value="HTH-type_Tx_Regulator"/>
</dbReference>
<dbReference type="SUPFAM" id="SSF46689">
    <property type="entry name" value="Homeodomain-like"/>
    <property type="match status" value="1"/>
</dbReference>
<evidence type="ECO:0000256" key="1">
    <source>
        <dbReference type="ARBA" id="ARBA00023125"/>
    </source>
</evidence>
<name>A0A4S3B263_9ENTE</name>
<dbReference type="Proteomes" id="UP000310506">
    <property type="component" value="Unassembled WGS sequence"/>
</dbReference>
<protein>
    <submittedName>
        <fullName evidence="4">TetR/AcrR family transcriptional regulator</fullName>
    </submittedName>
</protein>
<dbReference type="PANTHER" id="PTHR43479">
    <property type="entry name" value="ACREF/ENVCD OPERON REPRESSOR-RELATED"/>
    <property type="match status" value="1"/>
</dbReference>
<dbReference type="AlphaFoldDB" id="A0A4S3B263"/>
<dbReference type="OrthoDB" id="9814200at2"/>
<evidence type="ECO:0000313" key="5">
    <source>
        <dbReference type="Proteomes" id="UP000310506"/>
    </source>
</evidence>
<sequence length="210" mass="23975">MARNKYPEESRQKILEVAEKLFLEKGYDATTIQDIVKGLGGMTKGVIYHHFNSKIDILNAVMEESDTQENLQNWRGNTGLEKLQNSLMDSFSSLRKQEIGYSAGVTLKSPRILGEKYLMTFEQIVPELTKVVEEGIEDGSITTDDPKEVAELMMLTLNLWIGIQITSLPEEELYRKVRFVKKTFEGLGIPLLNDELIQTANHLIYYLKNN</sequence>
<keyword evidence="5" id="KW-1185">Reference proteome</keyword>
<gene>
    <name evidence="4" type="ORF">ESZ54_10780</name>
</gene>
<comment type="caution">
    <text evidence="4">The sequence shown here is derived from an EMBL/GenBank/DDBJ whole genome shotgun (WGS) entry which is preliminary data.</text>
</comment>
<dbReference type="InterPro" id="IPR001647">
    <property type="entry name" value="HTH_TetR"/>
</dbReference>
<dbReference type="RefSeq" id="WP_136137666.1">
    <property type="nucleotide sequence ID" value="NZ_SDGV01000026.1"/>
</dbReference>
<evidence type="ECO:0000259" key="3">
    <source>
        <dbReference type="PROSITE" id="PS50977"/>
    </source>
</evidence>
<feature type="domain" description="HTH tetR-type" evidence="3">
    <location>
        <begin position="8"/>
        <end position="69"/>
    </location>
</feature>
<dbReference type="GO" id="GO:0003677">
    <property type="term" value="F:DNA binding"/>
    <property type="evidence" value="ECO:0007669"/>
    <property type="project" value="UniProtKB-UniRule"/>
</dbReference>
<organism evidence="4 5">
    <name type="scientific">Vagococcus silagei</name>
    <dbReference type="NCBI Taxonomy" id="2508885"/>
    <lineage>
        <taxon>Bacteria</taxon>
        <taxon>Bacillati</taxon>
        <taxon>Bacillota</taxon>
        <taxon>Bacilli</taxon>
        <taxon>Lactobacillales</taxon>
        <taxon>Enterococcaceae</taxon>
        <taxon>Vagococcus</taxon>
    </lineage>
</organism>
<proteinExistence type="predicted"/>
<evidence type="ECO:0000256" key="2">
    <source>
        <dbReference type="PROSITE-ProRule" id="PRU00335"/>
    </source>
</evidence>
<evidence type="ECO:0000313" key="4">
    <source>
        <dbReference type="EMBL" id="THB60327.1"/>
    </source>
</evidence>
<feature type="DNA-binding region" description="H-T-H motif" evidence="2">
    <location>
        <begin position="32"/>
        <end position="51"/>
    </location>
</feature>
<accession>A0A4S3B263</accession>
<dbReference type="PANTHER" id="PTHR43479:SF11">
    <property type="entry name" value="ACREF_ENVCD OPERON REPRESSOR-RELATED"/>
    <property type="match status" value="1"/>
</dbReference>
<dbReference type="InterPro" id="IPR009057">
    <property type="entry name" value="Homeodomain-like_sf"/>
</dbReference>
<dbReference type="PROSITE" id="PS50977">
    <property type="entry name" value="HTH_TETR_2"/>
    <property type="match status" value="1"/>
</dbReference>